<dbReference type="OrthoDB" id="5411773at2759"/>
<dbReference type="Pfam" id="PF12998">
    <property type="entry name" value="ING"/>
    <property type="match status" value="1"/>
</dbReference>
<feature type="binding site" evidence="7">
    <location>
        <position position="229"/>
    </location>
    <ligand>
        <name>Zn(2+)</name>
        <dbReference type="ChEBI" id="CHEBI:29105"/>
        <label>1</label>
    </ligand>
</feature>
<dbReference type="InterPro" id="IPR028651">
    <property type="entry name" value="ING_fam"/>
</dbReference>
<evidence type="ECO:0000256" key="6">
    <source>
        <dbReference type="ARBA" id="ARBA00023242"/>
    </source>
</evidence>
<proteinExistence type="inferred from homology"/>
<feature type="domain" description="PHD-type" evidence="11">
    <location>
        <begin position="224"/>
        <end position="273"/>
    </location>
</feature>
<protein>
    <recommendedName>
        <fullName evidence="9">Chromatin modification-related protein</fullName>
    </recommendedName>
</protein>
<dbReference type="Proteomes" id="UP000070544">
    <property type="component" value="Unassembled WGS sequence"/>
</dbReference>
<dbReference type="SUPFAM" id="SSF57903">
    <property type="entry name" value="FYVE/PHD zinc finger"/>
    <property type="match status" value="1"/>
</dbReference>
<feature type="binding site" evidence="7">
    <location>
        <position position="270"/>
    </location>
    <ligand>
        <name>Zn(2+)</name>
        <dbReference type="ChEBI" id="CHEBI:29105"/>
        <label>2</label>
    </ligand>
</feature>
<dbReference type="GO" id="GO:0006325">
    <property type="term" value="P:chromatin organization"/>
    <property type="evidence" value="ECO:0007669"/>
    <property type="project" value="UniProtKB-KW"/>
</dbReference>
<dbReference type="PROSITE" id="PS01359">
    <property type="entry name" value="ZF_PHD_1"/>
    <property type="match status" value="1"/>
</dbReference>
<dbReference type="Gene3D" id="3.30.40.10">
    <property type="entry name" value="Zinc/RING finger domain, C3HC4 (zinc finger)"/>
    <property type="match status" value="1"/>
</dbReference>
<keyword evidence="13" id="KW-1185">Reference proteome</keyword>
<feature type="binding site" evidence="7">
    <location>
        <position position="267"/>
    </location>
    <ligand>
        <name>Zn(2+)</name>
        <dbReference type="ChEBI" id="CHEBI:29105"/>
        <label>2</label>
    </ligand>
</feature>
<dbReference type="GO" id="GO:0005634">
    <property type="term" value="C:nucleus"/>
    <property type="evidence" value="ECO:0007669"/>
    <property type="project" value="UniProtKB-SubCell"/>
</dbReference>
<organism evidence="12 13">
    <name type="scientific">Gonapodya prolifera (strain JEL478)</name>
    <name type="common">Monoblepharis prolifera</name>
    <dbReference type="NCBI Taxonomy" id="1344416"/>
    <lineage>
        <taxon>Eukaryota</taxon>
        <taxon>Fungi</taxon>
        <taxon>Fungi incertae sedis</taxon>
        <taxon>Chytridiomycota</taxon>
        <taxon>Chytridiomycota incertae sedis</taxon>
        <taxon>Monoblepharidomycetes</taxon>
        <taxon>Monoblepharidales</taxon>
        <taxon>Gonapodyaceae</taxon>
        <taxon>Gonapodya</taxon>
    </lineage>
</organism>
<feature type="binding site" evidence="7">
    <location>
        <position position="251"/>
    </location>
    <ligand>
        <name>Zn(2+)</name>
        <dbReference type="ChEBI" id="CHEBI:29105"/>
        <label>1</label>
    </ligand>
</feature>
<keyword evidence="5 7" id="KW-0862">Zinc</keyword>
<evidence type="ECO:0000256" key="2">
    <source>
        <dbReference type="ARBA" id="ARBA00010210"/>
    </source>
</evidence>
<dbReference type="Gene3D" id="6.10.140.1740">
    <property type="match status" value="1"/>
</dbReference>
<comment type="function">
    <text evidence="9">Component of an histone acetyltransferase complex.</text>
</comment>
<keyword evidence="4 8" id="KW-0863">Zinc-finger</keyword>
<accession>A0A139AGX7</accession>
<dbReference type="STRING" id="1344416.A0A139AGX7"/>
<dbReference type="CDD" id="cd15505">
    <property type="entry name" value="PHD_ING"/>
    <property type="match status" value="1"/>
</dbReference>
<feature type="binding site" evidence="7">
    <location>
        <position position="254"/>
    </location>
    <ligand>
        <name>Zn(2+)</name>
        <dbReference type="ChEBI" id="CHEBI:29105"/>
        <label>1</label>
    </ligand>
</feature>
<evidence type="ECO:0000256" key="5">
    <source>
        <dbReference type="ARBA" id="ARBA00022833"/>
    </source>
</evidence>
<reference evidence="12 13" key="1">
    <citation type="journal article" date="2015" name="Genome Biol. Evol.">
        <title>Phylogenomic analyses indicate that early fungi evolved digesting cell walls of algal ancestors of land plants.</title>
        <authorList>
            <person name="Chang Y."/>
            <person name="Wang S."/>
            <person name="Sekimoto S."/>
            <person name="Aerts A.L."/>
            <person name="Choi C."/>
            <person name="Clum A."/>
            <person name="LaButti K.M."/>
            <person name="Lindquist E.A."/>
            <person name="Yee Ngan C."/>
            <person name="Ohm R.A."/>
            <person name="Salamov A.A."/>
            <person name="Grigoriev I.V."/>
            <person name="Spatafora J.W."/>
            <person name="Berbee M.L."/>
        </authorList>
    </citation>
    <scope>NUCLEOTIDE SEQUENCE [LARGE SCALE GENOMIC DNA]</scope>
    <source>
        <strain evidence="12 13">JEL478</strain>
    </source>
</reference>
<evidence type="ECO:0000256" key="1">
    <source>
        <dbReference type="ARBA" id="ARBA00004123"/>
    </source>
</evidence>
<evidence type="ECO:0000256" key="3">
    <source>
        <dbReference type="ARBA" id="ARBA00022723"/>
    </source>
</evidence>
<evidence type="ECO:0000313" key="13">
    <source>
        <dbReference type="Proteomes" id="UP000070544"/>
    </source>
</evidence>
<dbReference type="InterPro" id="IPR019787">
    <property type="entry name" value="Znf_PHD-finger"/>
</dbReference>
<dbReference type="SMART" id="SM00249">
    <property type="entry name" value="PHD"/>
    <property type="match status" value="1"/>
</dbReference>
<feature type="compositionally biased region" description="Basic and acidic residues" evidence="10">
    <location>
        <begin position="140"/>
        <end position="158"/>
    </location>
</feature>
<dbReference type="InterPro" id="IPR001965">
    <property type="entry name" value="Znf_PHD"/>
</dbReference>
<dbReference type="InterPro" id="IPR011011">
    <property type="entry name" value="Znf_FYVE_PHD"/>
</dbReference>
<sequence>MASSKETLPQMIFLFDFLDAVESFPHSVASSFTAIREAEAAAKAVTDKTREEISQLVTSLPDLTPSQKIQHLQSLSAALEELRGHEERKMEVTVRAQSMSRRVVDRIEDVLDRYDEEEKMSRRQAHLATRQATVPMINRVEQEPKSTSYGRERRERPAVDYQQNSKRDEYLSPGTKRRRLENGKTNGGKLLDKQRKRIKQAQPLPDPEPLAYVESFEPDPDAGRLWCICQRPSFGEMVGCDNEECPIEWYHYECVGLSAPPEGAWYCDYCKAKFPKGRKTQRR</sequence>
<dbReference type="InterPro" id="IPR019786">
    <property type="entry name" value="Zinc_finger_PHD-type_CS"/>
</dbReference>
<dbReference type="GO" id="GO:0008270">
    <property type="term" value="F:zinc ion binding"/>
    <property type="evidence" value="ECO:0007669"/>
    <property type="project" value="UniProtKB-KW"/>
</dbReference>
<keyword evidence="9" id="KW-0156">Chromatin regulator</keyword>
<gene>
    <name evidence="12" type="ORF">M427DRAFT_111365</name>
</gene>
<evidence type="ECO:0000256" key="8">
    <source>
        <dbReference type="PROSITE-ProRule" id="PRU00146"/>
    </source>
</evidence>
<evidence type="ECO:0000256" key="9">
    <source>
        <dbReference type="RuleBase" id="RU361213"/>
    </source>
</evidence>
<evidence type="ECO:0000313" key="12">
    <source>
        <dbReference type="EMBL" id="KXS16082.1"/>
    </source>
</evidence>
<evidence type="ECO:0000256" key="4">
    <source>
        <dbReference type="ARBA" id="ARBA00022771"/>
    </source>
</evidence>
<keyword evidence="3 7" id="KW-0479">Metal-binding</keyword>
<dbReference type="EMBL" id="KQ965756">
    <property type="protein sequence ID" value="KXS16082.1"/>
    <property type="molecule type" value="Genomic_DNA"/>
</dbReference>
<dbReference type="AlphaFoldDB" id="A0A139AGX7"/>
<feature type="binding site" evidence="7">
    <location>
        <position position="245"/>
    </location>
    <ligand>
        <name>Zn(2+)</name>
        <dbReference type="ChEBI" id="CHEBI:29105"/>
        <label>2</label>
    </ligand>
</feature>
<comment type="subcellular location">
    <subcellularLocation>
        <location evidence="1 9">Nucleus</location>
    </subcellularLocation>
</comment>
<dbReference type="SMART" id="SM01408">
    <property type="entry name" value="ING"/>
    <property type="match status" value="1"/>
</dbReference>
<comment type="domain">
    <text evidence="9">The PHD-type zinc finger mediates the binding to H3K4me3.</text>
</comment>
<comment type="similarity">
    <text evidence="2 9">Belongs to the ING family.</text>
</comment>
<dbReference type="PROSITE" id="PS50016">
    <property type="entry name" value="ZF_PHD_2"/>
    <property type="match status" value="1"/>
</dbReference>
<evidence type="ECO:0000256" key="7">
    <source>
        <dbReference type="PIRSR" id="PIRSR628651-51"/>
    </source>
</evidence>
<dbReference type="InterPro" id="IPR013083">
    <property type="entry name" value="Znf_RING/FYVE/PHD"/>
</dbReference>
<keyword evidence="6 9" id="KW-0539">Nucleus</keyword>
<evidence type="ECO:0000259" key="11">
    <source>
        <dbReference type="PROSITE" id="PS50016"/>
    </source>
</evidence>
<evidence type="ECO:0000256" key="10">
    <source>
        <dbReference type="SAM" id="MobiDB-lite"/>
    </source>
</evidence>
<feature type="binding site" evidence="7">
    <location>
        <position position="240"/>
    </location>
    <ligand>
        <name>Zn(2+)</name>
        <dbReference type="ChEBI" id="CHEBI:29105"/>
        <label>2</label>
    </ligand>
</feature>
<name>A0A139AGX7_GONPJ</name>
<dbReference type="InterPro" id="IPR024610">
    <property type="entry name" value="ING_N_histone-binding"/>
</dbReference>
<feature type="binding site" evidence="7">
    <location>
        <position position="227"/>
    </location>
    <ligand>
        <name>Zn(2+)</name>
        <dbReference type="ChEBI" id="CHEBI:29105"/>
        <label>1</label>
    </ligand>
</feature>
<comment type="subunit">
    <text evidence="9">Component of an histone acetyltransferase complex. Interacts with H3K4me3 and to a lesser extent with H3K4me2.</text>
</comment>
<feature type="region of interest" description="Disordered" evidence="10">
    <location>
        <begin position="140"/>
        <end position="193"/>
    </location>
</feature>
<dbReference type="PANTHER" id="PTHR10333">
    <property type="entry name" value="INHIBITOR OF GROWTH PROTEIN"/>
    <property type="match status" value="1"/>
</dbReference>